<accession>A0A0A9DMA0</accession>
<keyword evidence="1" id="KW-1133">Transmembrane helix</keyword>
<protein>
    <submittedName>
        <fullName evidence="2">Uncharacterized protein</fullName>
    </submittedName>
</protein>
<evidence type="ECO:0000313" key="2">
    <source>
        <dbReference type="EMBL" id="JAD88926.1"/>
    </source>
</evidence>
<feature type="transmembrane region" description="Helical" evidence="1">
    <location>
        <begin position="39"/>
        <end position="64"/>
    </location>
</feature>
<organism evidence="2">
    <name type="scientific">Arundo donax</name>
    <name type="common">Giant reed</name>
    <name type="synonym">Donax arundinaceus</name>
    <dbReference type="NCBI Taxonomy" id="35708"/>
    <lineage>
        <taxon>Eukaryota</taxon>
        <taxon>Viridiplantae</taxon>
        <taxon>Streptophyta</taxon>
        <taxon>Embryophyta</taxon>
        <taxon>Tracheophyta</taxon>
        <taxon>Spermatophyta</taxon>
        <taxon>Magnoliopsida</taxon>
        <taxon>Liliopsida</taxon>
        <taxon>Poales</taxon>
        <taxon>Poaceae</taxon>
        <taxon>PACMAD clade</taxon>
        <taxon>Arundinoideae</taxon>
        <taxon>Arundineae</taxon>
        <taxon>Arundo</taxon>
    </lineage>
</organism>
<keyword evidence="1" id="KW-0812">Transmembrane</keyword>
<reference evidence="2" key="2">
    <citation type="journal article" date="2015" name="Data Brief">
        <title>Shoot transcriptome of the giant reed, Arundo donax.</title>
        <authorList>
            <person name="Barrero R.A."/>
            <person name="Guerrero F.D."/>
            <person name="Moolhuijzen P."/>
            <person name="Goolsby J.A."/>
            <person name="Tidwell J."/>
            <person name="Bellgard S.E."/>
            <person name="Bellgard M.I."/>
        </authorList>
    </citation>
    <scope>NUCLEOTIDE SEQUENCE</scope>
    <source>
        <tissue evidence="2">Shoot tissue taken approximately 20 cm above the soil surface</tissue>
    </source>
</reference>
<keyword evidence="1" id="KW-0472">Membrane</keyword>
<reference evidence="2" key="1">
    <citation type="submission" date="2014-09" db="EMBL/GenBank/DDBJ databases">
        <authorList>
            <person name="Magalhaes I.L.F."/>
            <person name="Oliveira U."/>
            <person name="Santos F.R."/>
            <person name="Vidigal T.H.D.A."/>
            <person name="Brescovit A.D."/>
            <person name="Santos A.J."/>
        </authorList>
    </citation>
    <scope>NUCLEOTIDE SEQUENCE</scope>
    <source>
        <tissue evidence="2">Shoot tissue taken approximately 20 cm above the soil surface</tissue>
    </source>
</reference>
<evidence type="ECO:0000256" key="1">
    <source>
        <dbReference type="SAM" id="Phobius"/>
    </source>
</evidence>
<name>A0A0A9DMA0_ARUDO</name>
<dbReference type="AlphaFoldDB" id="A0A0A9DMA0"/>
<proteinExistence type="predicted"/>
<dbReference type="EMBL" id="GBRH01208969">
    <property type="protein sequence ID" value="JAD88926.1"/>
    <property type="molecule type" value="Transcribed_RNA"/>
</dbReference>
<sequence length="80" mass="9040">MMPTLWNARCSIRAKLHSEPWCLTLETFSASPKSKSCRLSCLAVSLLCGFSISSDICAFLIYVARNWENLLGMYQNSIYP</sequence>